<protein>
    <submittedName>
        <fullName evidence="2">Fatty acid-binding protein TM_1468</fullName>
    </submittedName>
</protein>
<name>A0A174YZJ5_9FIRM</name>
<dbReference type="NCBIfam" id="TIGR00762">
    <property type="entry name" value="DegV"/>
    <property type="match status" value="1"/>
</dbReference>
<dbReference type="EMBL" id="CZBU01000002">
    <property type="protein sequence ID" value="CUQ76070.1"/>
    <property type="molecule type" value="Genomic_DNA"/>
</dbReference>
<keyword evidence="1" id="KW-0446">Lipid-binding</keyword>
<dbReference type="Gene3D" id="3.30.1180.10">
    <property type="match status" value="1"/>
</dbReference>
<dbReference type="InterPro" id="IPR050270">
    <property type="entry name" value="DegV_domain_contain"/>
</dbReference>
<dbReference type="SUPFAM" id="SSF82549">
    <property type="entry name" value="DAK1/DegV-like"/>
    <property type="match status" value="1"/>
</dbReference>
<reference evidence="2 3" key="1">
    <citation type="submission" date="2015-09" db="EMBL/GenBank/DDBJ databases">
        <authorList>
            <consortium name="Pathogen Informatics"/>
        </authorList>
    </citation>
    <scope>NUCLEOTIDE SEQUENCE [LARGE SCALE GENOMIC DNA]</scope>
    <source>
        <strain evidence="2 3">2789STDY5834875</strain>
    </source>
</reference>
<evidence type="ECO:0000313" key="2">
    <source>
        <dbReference type="EMBL" id="CUQ76070.1"/>
    </source>
</evidence>
<dbReference type="Proteomes" id="UP000095621">
    <property type="component" value="Unassembled WGS sequence"/>
</dbReference>
<dbReference type="PROSITE" id="PS51482">
    <property type="entry name" value="DEGV"/>
    <property type="match status" value="1"/>
</dbReference>
<evidence type="ECO:0000256" key="1">
    <source>
        <dbReference type="ARBA" id="ARBA00023121"/>
    </source>
</evidence>
<dbReference type="AlphaFoldDB" id="A0A174YZJ5"/>
<organism evidence="2 3">
    <name type="scientific">Lachnospira eligens</name>
    <dbReference type="NCBI Taxonomy" id="39485"/>
    <lineage>
        <taxon>Bacteria</taxon>
        <taxon>Bacillati</taxon>
        <taxon>Bacillota</taxon>
        <taxon>Clostridia</taxon>
        <taxon>Lachnospirales</taxon>
        <taxon>Lachnospiraceae</taxon>
        <taxon>Lachnospira</taxon>
    </lineage>
</organism>
<evidence type="ECO:0000313" key="3">
    <source>
        <dbReference type="Proteomes" id="UP000095621"/>
    </source>
</evidence>
<dbReference type="Pfam" id="PF02645">
    <property type="entry name" value="DegV"/>
    <property type="match status" value="1"/>
</dbReference>
<dbReference type="InterPro" id="IPR003797">
    <property type="entry name" value="DegV"/>
</dbReference>
<sequence length="283" mass="31317">MVKIISDSTSDLTKELIDKLDISVIPLHILLGNDEYRDGIDITPDKIYEWADENKTTPKTSAVSIDDTIEMFKCVLEEDRDIVAFAISEDMSTTANVFRLAARELEAEDRIHVIDSENLSTGIGHLVVEAAVMAGKGMSAADIEKNILELRPRVRASFVVDTLTYLHRGGRCSGLAAMAGGVLKLHPRIEVNNGKMSPGKKYRGRMKNVVLDYVKDMEEDLKKAKKDRVFITHSGCDKEIVDEVKNYLKQLDVFDEIYETRAGGVISSHCGPGTLGVLFIAGE</sequence>
<dbReference type="Gene3D" id="3.40.50.10170">
    <property type="match status" value="1"/>
</dbReference>
<dbReference type="PANTHER" id="PTHR33434">
    <property type="entry name" value="DEGV DOMAIN-CONTAINING PROTEIN DR_1986-RELATED"/>
    <property type="match status" value="1"/>
</dbReference>
<dbReference type="InterPro" id="IPR043168">
    <property type="entry name" value="DegV_C"/>
</dbReference>
<dbReference type="PANTHER" id="PTHR33434:SF2">
    <property type="entry name" value="FATTY ACID-BINDING PROTEIN TM_1468"/>
    <property type="match status" value="1"/>
</dbReference>
<proteinExistence type="predicted"/>
<gene>
    <name evidence="2" type="ORF">ERS852490_00854</name>
</gene>
<dbReference type="GO" id="GO:0008289">
    <property type="term" value="F:lipid binding"/>
    <property type="evidence" value="ECO:0007669"/>
    <property type="project" value="UniProtKB-KW"/>
</dbReference>
<accession>A0A174YZJ5</accession>
<dbReference type="OrthoDB" id="9781230at2"/>
<dbReference type="RefSeq" id="WP_055214889.1">
    <property type="nucleotide sequence ID" value="NZ_CZBU01000002.1"/>
</dbReference>